<evidence type="ECO:0000313" key="3">
    <source>
        <dbReference type="EMBL" id="CAB4939122.1"/>
    </source>
</evidence>
<name>A0A6J7J9Q0_9ZZZZ</name>
<reference evidence="3" key="1">
    <citation type="submission" date="2020-05" db="EMBL/GenBank/DDBJ databases">
        <authorList>
            <person name="Chiriac C."/>
            <person name="Salcher M."/>
            <person name="Ghai R."/>
            <person name="Kavagutti S V."/>
        </authorList>
    </citation>
    <scope>NUCLEOTIDE SEQUENCE</scope>
</reference>
<evidence type="ECO:0000256" key="2">
    <source>
        <dbReference type="SAM" id="Phobius"/>
    </source>
</evidence>
<proteinExistence type="predicted"/>
<keyword evidence="2" id="KW-1133">Transmembrane helix</keyword>
<sequence>MAIASAVAGVAADTAAIGMIIAAAIRPVVRRRLIVIVCPSFPPPPLGGCSLLFAGSAQPGCSRTEHSLPVDGRDRHRSGHSSTTGGVVALAAGYSNACPSSG</sequence>
<dbReference type="EMBL" id="CAFBNB010000232">
    <property type="protein sequence ID" value="CAB4939122.1"/>
    <property type="molecule type" value="Genomic_DNA"/>
</dbReference>
<gene>
    <name evidence="3" type="ORF">UFOPK3720_01176</name>
</gene>
<keyword evidence="2" id="KW-0472">Membrane</keyword>
<dbReference type="AlphaFoldDB" id="A0A6J7J9Q0"/>
<feature type="transmembrane region" description="Helical" evidence="2">
    <location>
        <begin position="6"/>
        <end position="25"/>
    </location>
</feature>
<evidence type="ECO:0000256" key="1">
    <source>
        <dbReference type="SAM" id="MobiDB-lite"/>
    </source>
</evidence>
<accession>A0A6J7J9Q0</accession>
<keyword evidence="2" id="KW-0812">Transmembrane</keyword>
<feature type="region of interest" description="Disordered" evidence="1">
    <location>
        <begin position="63"/>
        <end position="84"/>
    </location>
</feature>
<protein>
    <submittedName>
        <fullName evidence="3">Unannotated protein</fullName>
    </submittedName>
</protein>
<organism evidence="3">
    <name type="scientific">freshwater metagenome</name>
    <dbReference type="NCBI Taxonomy" id="449393"/>
    <lineage>
        <taxon>unclassified sequences</taxon>
        <taxon>metagenomes</taxon>
        <taxon>ecological metagenomes</taxon>
    </lineage>
</organism>
<feature type="compositionally biased region" description="Basic and acidic residues" evidence="1">
    <location>
        <begin position="63"/>
        <end position="74"/>
    </location>
</feature>